<dbReference type="Proteomes" id="UP000030748">
    <property type="component" value="Unassembled WGS sequence"/>
</dbReference>
<protein>
    <recommendedName>
        <fullName evidence="3">Peptidase A1 domain-containing protein</fullName>
    </recommendedName>
</protein>
<comment type="similarity">
    <text evidence="1">Belongs to the peptidase A1 family.</text>
</comment>
<dbReference type="Pfam" id="PF14541">
    <property type="entry name" value="TAXi_C"/>
    <property type="match status" value="1"/>
</dbReference>
<dbReference type="Pfam" id="PF14543">
    <property type="entry name" value="TAXi_N"/>
    <property type="match status" value="1"/>
</dbReference>
<dbReference type="InterPro" id="IPR001461">
    <property type="entry name" value="Aspartic_peptidase_A1"/>
</dbReference>
<dbReference type="AlphaFoldDB" id="A0A022R9Z8"/>
<evidence type="ECO:0000259" key="3">
    <source>
        <dbReference type="PROSITE" id="PS51767"/>
    </source>
</evidence>
<dbReference type="PROSITE" id="PS51767">
    <property type="entry name" value="PEPTIDASE_A1"/>
    <property type="match status" value="1"/>
</dbReference>
<dbReference type="STRING" id="4155.A0A022R9Z8"/>
<evidence type="ECO:0000313" key="4">
    <source>
        <dbReference type="EMBL" id="EYU37086.1"/>
    </source>
</evidence>
<reference evidence="4 5" key="1">
    <citation type="journal article" date="2013" name="Proc. Natl. Acad. Sci. U.S.A.">
        <title>Fine-scale variation in meiotic recombination in Mimulus inferred from population shotgun sequencing.</title>
        <authorList>
            <person name="Hellsten U."/>
            <person name="Wright K.M."/>
            <person name="Jenkins J."/>
            <person name="Shu S."/>
            <person name="Yuan Y."/>
            <person name="Wessler S.R."/>
            <person name="Schmutz J."/>
            <person name="Willis J.H."/>
            <person name="Rokhsar D.S."/>
        </authorList>
    </citation>
    <scope>NUCLEOTIDE SEQUENCE [LARGE SCALE GENOMIC DNA]</scope>
    <source>
        <strain evidence="5">cv. DUN x IM62</strain>
    </source>
</reference>
<organism evidence="4 5">
    <name type="scientific">Erythranthe guttata</name>
    <name type="common">Yellow monkey flower</name>
    <name type="synonym">Mimulus guttatus</name>
    <dbReference type="NCBI Taxonomy" id="4155"/>
    <lineage>
        <taxon>Eukaryota</taxon>
        <taxon>Viridiplantae</taxon>
        <taxon>Streptophyta</taxon>
        <taxon>Embryophyta</taxon>
        <taxon>Tracheophyta</taxon>
        <taxon>Spermatophyta</taxon>
        <taxon>Magnoliopsida</taxon>
        <taxon>eudicotyledons</taxon>
        <taxon>Gunneridae</taxon>
        <taxon>Pentapetalae</taxon>
        <taxon>asterids</taxon>
        <taxon>lamiids</taxon>
        <taxon>Lamiales</taxon>
        <taxon>Phrymaceae</taxon>
        <taxon>Erythranthe</taxon>
    </lineage>
</organism>
<dbReference type="PANTHER" id="PTHR13683">
    <property type="entry name" value="ASPARTYL PROTEASES"/>
    <property type="match status" value="1"/>
</dbReference>
<sequence>FTCWFNAKSIEAFGTFGFDIHHRYSDVVKEYLNEVGMPENDTVDYYTAMAHRDHLFNGGRRLAASTTPPPLTFMGGNGTYRRSTLGIISLFLLKLTIRHVAQCSSLFIKISHRVLLICSVHYSFVRVGTPYLEFLVAIDTSSDLFWLPCDCPNCARYYNGSDGNKYDLPIYSPSNSTSSKLVPCNSPMCGPTRGCSTTLKACSYQIGNVNATSSTGILVDDILHLGTDTNPQDPVDVSVTFGCGKNQTGNYLTYRGLNGVFGLGMDSISVPSILASKNLVANSFSLCFITARTGRIEFGDKGTAEQKTTPFNVQKSNPTYNITVKKIAVDNNATDLEFSATLKSSVPFTYLSEPAYSFITDNLVCFFESSFLPHDLYIFPCSANQSSPITPNLTFTMKGGDQFNVILPTILFQEDDGLVYCLAIVQTEGINIIGQIFMTGHRLVFDREEMVLGWEESNCDYSSPIIIPPTRPRAPPKQPPPSPPPPSGDARSSSITSGLTAVILAIFFHHFIVLSS</sequence>
<feature type="region of interest" description="Disordered" evidence="2">
    <location>
        <begin position="468"/>
        <end position="494"/>
    </location>
</feature>
<evidence type="ECO:0000256" key="2">
    <source>
        <dbReference type="SAM" id="MobiDB-lite"/>
    </source>
</evidence>
<feature type="domain" description="Peptidase A1" evidence="3">
    <location>
        <begin position="121"/>
        <end position="455"/>
    </location>
</feature>
<name>A0A022R9Z8_ERYGU</name>
<dbReference type="PANTHER" id="PTHR13683:SF826">
    <property type="entry name" value="ASPARTYL PROTEASE FAMILY PROTEIN 1"/>
    <property type="match status" value="1"/>
</dbReference>
<dbReference type="GO" id="GO:0004190">
    <property type="term" value="F:aspartic-type endopeptidase activity"/>
    <property type="evidence" value="ECO:0007669"/>
    <property type="project" value="InterPro"/>
</dbReference>
<accession>A0A022R9Z8</accession>
<dbReference type="InterPro" id="IPR032861">
    <property type="entry name" value="TAXi_N"/>
</dbReference>
<dbReference type="EMBL" id="KI630574">
    <property type="protein sequence ID" value="EYU37086.1"/>
    <property type="molecule type" value="Genomic_DNA"/>
</dbReference>
<proteinExistence type="inferred from homology"/>
<evidence type="ECO:0000256" key="1">
    <source>
        <dbReference type="ARBA" id="ARBA00007447"/>
    </source>
</evidence>
<gene>
    <name evidence="4" type="ORF">MIMGU_mgv1a026643mg</name>
</gene>
<dbReference type="InterPro" id="IPR033121">
    <property type="entry name" value="PEPTIDASE_A1"/>
</dbReference>
<evidence type="ECO:0000313" key="5">
    <source>
        <dbReference type="Proteomes" id="UP000030748"/>
    </source>
</evidence>
<dbReference type="SUPFAM" id="SSF50630">
    <property type="entry name" value="Acid proteases"/>
    <property type="match status" value="1"/>
</dbReference>
<dbReference type="InterPro" id="IPR021109">
    <property type="entry name" value="Peptidase_aspartic_dom_sf"/>
</dbReference>
<dbReference type="InterPro" id="IPR032799">
    <property type="entry name" value="TAXi_C"/>
</dbReference>
<keyword evidence="5" id="KW-1185">Reference proteome</keyword>
<feature type="compositionally biased region" description="Pro residues" evidence="2">
    <location>
        <begin position="468"/>
        <end position="487"/>
    </location>
</feature>
<dbReference type="GO" id="GO:0006508">
    <property type="term" value="P:proteolysis"/>
    <property type="evidence" value="ECO:0007669"/>
    <property type="project" value="InterPro"/>
</dbReference>
<feature type="non-terminal residue" evidence="4">
    <location>
        <position position="1"/>
    </location>
</feature>
<dbReference type="Gene3D" id="2.40.70.10">
    <property type="entry name" value="Acid Proteases"/>
    <property type="match status" value="2"/>
</dbReference>